<keyword evidence="1" id="KW-0479">Metal-binding</keyword>
<reference evidence="6" key="1">
    <citation type="submission" date="2019-12" db="EMBL/GenBank/DDBJ databases">
        <title>High-Quality draft genome sequences of three cyanobacteria isolated from the limestone walls of the Old Cathedral of Coimbra.</title>
        <authorList>
            <person name="Tiago I."/>
            <person name="Soares F."/>
            <person name="Portugal A."/>
        </authorList>
    </citation>
    <scope>NUCLEOTIDE SEQUENCE</scope>
    <source>
        <strain evidence="6">A</strain>
    </source>
</reference>
<comment type="caution">
    <text evidence="6">The sequence shown here is derived from an EMBL/GenBank/DDBJ whole genome shotgun (WGS) entry which is preliminary data.</text>
</comment>
<dbReference type="EMBL" id="WVIE01000020">
    <property type="protein sequence ID" value="NDJ18834.1"/>
    <property type="molecule type" value="Genomic_DNA"/>
</dbReference>
<organism evidence="6 7">
    <name type="scientific">Myxacorys almedinensis A</name>
    <dbReference type="NCBI Taxonomy" id="2690445"/>
    <lineage>
        <taxon>Bacteria</taxon>
        <taxon>Bacillati</taxon>
        <taxon>Cyanobacteriota</taxon>
        <taxon>Cyanophyceae</taxon>
        <taxon>Leptolyngbyales</taxon>
        <taxon>Leptolyngbyaceae</taxon>
        <taxon>Myxacorys</taxon>
        <taxon>Myxacorys almedinensis</taxon>
    </lineage>
</organism>
<dbReference type="GO" id="GO:0046872">
    <property type="term" value="F:metal ion binding"/>
    <property type="evidence" value="ECO:0007669"/>
    <property type="project" value="UniProtKB-KW"/>
</dbReference>
<evidence type="ECO:0000256" key="4">
    <source>
        <dbReference type="ARBA" id="ARBA00025742"/>
    </source>
</evidence>
<keyword evidence="7" id="KW-1185">Reference proteome</keyword>
<dbReference type="PANTHER" id="PTHR42988:SF2">
    <property type="entry name" value="CYCLIC NUCLEOTIDE PHOSPHODIESTERASE CBUA0032-RELATED"/>
    <property type="match status" value="1"/>
</dbReference>
<accession>A0A8J7Z332</accession>
<dbReference type="SUPFAM" id="SSF56300">
    <property type="entry name" value="Metallo-dependent phosphatases"/>
    <property type="match status" value="1"/>
</dbReference>
<dbReference type="GO" id="GO:0004115">
    <property type="term" value="F:3',5'-cyclic-AMP phosphodiesterase activity"/>
    <property type="evidence" value="ECO:0007669"/>
    <property type="project" value="UniProtKB-EC"/>
</dbReference>
<dbReference type="Gene3D" id="3.60.21.10">
    <property type="match status" value="1"/>
</dbReference>
<proteinExistence type="inferred from homology"/>
<dbReference type="Proteomes" id="UP000646053">
    <property type="component" value="Unassembled WGS sequence"/>
</dbReference>
<name>A0A8J7Z332_9CYAN</name>
<dbReference type="InterPro" id="IPR026575">
    <property type="entry name" value="GpdQ/CpdA-like"/>
</dbReference>
<dbReference type="InterPro" id="IPR004843">
    <property type="entry name" value="Calcineurin-like_PHP"/>
</dbReference>
<dbReference type="EC" id="3.1.4.53" evidence="6"/>
<evidence type="ECO:0000313" key="7">
    <source>
        <dbReference type="Proteomes" id="UP000646053"/>
    </source>
</evidence>
<gene>
    <name evidence="6" type="primary">cpdA</name>
    <name evidence="6" type="ORF">GS601_16305</name>
</gene>
<evidence type="ECO:0000259" key="5">
    <source>
        <dbReference type="Pfam" id="PF00149"/>
    </source>
</evidence>
<protein>
    <submittedName>
        <fullName evidence="6">3',5'-cyclic-AMP phosphodiesterase</fullName>
        <ecNumber evidence="6">3.1.4.53</ecNumber>
    </submittedName>
</protein>
<evidence type="ECO:0000256" key="2">
    <source>
        <dbReference type="ARBA" id="ARBA00022801"/>
    </source>
</evidence>
<evidence type="ECO:0000256" key="3">
    <source>
        <dbReference type="ARBA" id="ARBA00023004"/>
    </source>
</evidence>
<dbReference type="RefSeq" id="WP_162424359.1">
    <property type="nucleotide sequence ID" value="NZ_WVIE01000020.1"/>
</dbReference>
<dbReference type="InterPro" id="IPR050884">
    <property type="entry name" value="CNP_phosphodiesterase-III"/>
</dbReference>
<dbReference type="NCBIfam" id="NF008359">
    <property type="entry name" value="PRK11148.1"/>
    <property type="match status" value="1"/>
</dbReference>
<dbReference type="PANTHER" id="PTHR42988">
    <property type="entry name" value="PHOSPHOHYDROLASE"/>
    <property type="match status" value="1"/>
</dbReference>
<evidence type="ECO:0000256" key="1">
    <source>
        <dbReference type="ARBA" id="ARBA00022723"/>
    </source>
</evidence>
<comment type="similarity">
    <text evidence="4">Belongs to the cyclic nucleotide phosphodiesterase class-III family.</text>
</comment>
<dbReference type="InterPro" id="IPR029052">
    <property type="entry name" value="Metallo-depent_PP-like"/>
</dbReference>
<dbReference type="CDD" id="cd07402">
    <property type="entry name" value="MPP_GpdQ"/>
    <property type="match status" value="1"/>
</dbReference>
<keyword evidence="3" id="KW-0408">Iron</keyword>
<dbReference type="Pfam" id="PF00149">
    <property type="entry name" value="Metallophos"/>
    <property type="match status" value="1"/>
</dbReference>
<sequence length="265" mass="29961">MAHSPSLRIVQVSDTHLFATEDRHLLGLSTLRSLEALLESLRQLAPLPDLFLLTGDLSQDGTAASYQHLQARFNSLEVPIYWLPGNHDCVEMMERSLTHPLFKADKSFQGGGWRLILLNSQAPGCVHGMLSPSALDELKQQLQQFPHTPTLVSMHHPPLEVESEWIDGSRLQNASEFFDIVDRYSQIKLVVFGHVHQEFYYQRGTVSYLGTPSTCVQFEPKSTEFALGHQEPGFRLIELYKDGTWATQVQRIHYMGKLDLAATGY</sequence>
<feature type="domain" description="Calcineurin-like phosphoesterase" evidence="5">
    <location>
        <begin position="7"/>
        <end position="197"/>
    </location>
</feature>
<dbReference type="AlphaFoldDB" id="A0A8J7Z332"/>
<evidence type="ECO:0000313" key="6">
    <source>
        <dbReference type="EMBL" id="NDJ18834.1"/>
    </source>
</evidence>
<keyword evidence="2 6" id="KW-0378">Hydrolase</keyword>